<name>A0A084W5S0_ANOSI</name>
<protein>
    <submittedName>
        <fullName evidence="3 4">Efflux transporter, RND family, MFP subunit</fullName>
    </submittedName>
</protein>
<dbReference type="Proteomes" id="UP000030765">
    <property type="component" value="Unassembled WGS sequence"/>
</dbReference>
<feature type="signal peptide" evidence="2">
    <location>
        <begin position="1"/>
        <end position="21"/>
    </location>
</feature>
<dbReference type="AlphaFoldDB" id="A0A084W5S0"/>
<dbReference type="VEuPathDB" id="VectorBase:ASIC013539"/>
<evidence type="ECO:0000256" key="1">
    <source>
        <dbReference type="SAM" id="MobiDB-lite"/>
    </source>
</evidence>
<reference evidence="4" key="2">
    <citation type="submission" date="2020-05" db="UniProtKB">
        <authorList>
            <consortium name="EnsemblMetazoa"/>
        </authorList>
    </citation>
    <scope>IDENTIFICATION</scope>
</reference>
<feature type="region of interest" description="Disordered" evidence="1">
    <location>
        <begin position="42"/>
        <end position="73"/>
    </location>
</feature>
<proteinExistence type="predicted"/>
<feature type="chain" id="PRO_5010759958" evidence="2">
    <location>
        <begin position="22"/>
        <end position="73"/>
    </location>
</feature>
<reference evidence="3 5" key="1">
    <citation type="journal article" date="2014" name="BMC Genomics">
        <title>Genome sequence of Anopheles sinensis provides insight into genetics basis of mosquito competence for malaria parasites.</title>
        <authorList>
            <person name="Zhou D."/>
            <person name="Zhang D."/>
            <person name="Ding G."/>
            <person name="Shi L."/>
            <person name="Hou Q."/>
            <person name="Ye Y."/>
            <person name="Xu Y."/>
            <person name="Zhou H."/>
            <person name="Xiong C."/>
            <person name="Li S."/>
            <person name="Yu J."/>
            <person name="Hong S."/>
            <person name="Yu X."/>
            <person name="Zou P."/>
            <person name="Chen C."/>
            <person name="Chang X."/>
            <person name="Wang W."/>
            <person name="Lv Y."/>
            <person name="Sun Y."/>
            <person name="Ma L."/>
            <person name="Shen B."/>
            <person name="Zhu C."/>
        </authorList>
    </citation>
    <scope>NUCLEOTIDE SEQUENCE [LARGE SCALE GENOMIC DNA]</scope>
</reference>
<keyword evidence="2" id="KW-0732">Signal</keyword>
<sequence>MRTGQVLLLAVCSRLQTAGRASPEEPALVTSNGSTTIHALHMRDGHQQETNTLLALKKGPHPPPLGSGRLGMP</sequence>
<evidence type="ECO:0000313" key="3">
    <source>
        <dbReference type="EMBL" id="KFB45564.1"/>
    </source>
</evidence>
<gene>
    <name evidence="3" type="ORF">ZHAS_00013539</name>
</gene>
<organism evidence="3">
    <name type="scientific">Anopheles sinensis</name>
    <name type="common">Mosquito</name>
    <dbReference type="NCBI Taxonomy" id="74873"/>
    <lineage>
        <taxon>Eukaryota</taxon>
        <taxon>Metazoa</taxon>
        <taxon>Ecdysozoa</taxon>
        <taxon>Arthropoda</taxon>
        <taxon>Hexapoda</taxon>
        <taxon>Insecta</taxon>
        <taxon>Pterygota</taxon>
        <taxon>Neoptera</taxon>
        <taxon>Endopterygota</taxon>
        <taxon>Diptera</taxon>
        <taxon>Nematocera</taxon>
        <taxon>Culicoidea</taxon>
        <taxon>Culicidae</taxon>
        <taxon>Anophelinae</taxon>
        <taxon>Anopheles</taxon>
    </lineage>
</organism>
<accession>A0A084W5S0</accession>
<evidence type="ECO:0000256" key="2">
    <source>
        <dbReference type="SAM" id="SignalP"/>
    </source>
</evidence>
<dbReference type="EMBL" id="KE525305">
    <property type="protein sequence ID" value="KFB45564.1"/>
    <property type="molecule type" value="Genomic_DNA"/>
</dbReference>
<dbReference type="EnsemblMetazoa" id="ASIC013539-RA">
    <property type="protein sequence ID" value="ASIC013539-PA"/>
    <property type="gene ID" value="ASIC013539"/>
</dbReference>
<evidence type="ECO:0000313" key="5">
    <source>
        <dbReference type="Proteomes" id="UP000030765"/>
    </source>
</evidence>
<evidence type="ECO:0000313" key="4">
    <source>
        <dbReference type="EnsemblMetazoa" id="ASIC013539-PA"/>
    </source>
</evidence>
<keyword evidence="5" id="KW-1185">Reference proteome</keyword>
<dbReference type="EMBL" id="ATLV01020690">
    <property type="status" value="NOT_ANNOTATED_CDS"/>
    <property type="molecule type" value="Genomic_DNA"/>
</dbReference>